<dbReference type="AlphaFoldDB" id="A0A9I9DP76"/>
<protein>
    <submittedName>
        <fullName evidence="1">Uncharacterized protein</fullName>
    </submittedName>
</protein>
<proteinExistence type="predicted"/>
<name>A0A9I9DP76_CUCME</name>
<reference evidence="1" key="1">
    <citation type="submission" date="2023-03" db="UniProtKB">
        <authorList>
            <consortium name="EnsemblPlants"/>
        </authorList>
    </citation>
    <scope>IDENTIFICATION</scope>
</reference>
<dbReference type="Gramene" id="MELO3C021559.2.1">
    <property type="protein sequence ID" value="MELO3C021559.2.1"/>
    <property type="gene ID" value="MELO3C021559.2"/>
</dbReference>
<accession>A0A9I9DP76</accession>
<organism evidence="1">
    <name type="scientific">Cucumis melo</name>
    <name type="common">Muskmelon</name>
    <dbReference type="NCBI Taxonomy" id="3656"/>
    <lineage>
        <taxon>Eukaryota</taxon>
        <taxon>Viridiplantae</taxon>
        <taxon>Streptophyta</taxon>
        <taxon>Embryophyta</taxon>
        <taxon>Tracheophyta</taxon>
        <taxon>Spermatophyta</taxon>
        <taxon>Magnoliopsida</taxon>
        <taxon>eudicotyledons</taxon>
        <taxon>Gunneridae</taxon>
        <taxon>Pentapetalae</taxon>
        <taxon>rosids</taxon>
        <taxon>fabids</taxon>
        <taxon>Cucurbitales</taxon>
        <taxon>Cucurbitaceae</taxon>
        <taxon>Benincaseae</taxon>
        <taxon>Cucumis</taxon>
    </lineage>
</organism>
<dbReference type="EnsemblPlants" id="MELO3C021559.2.1">
    <property type="protein sequence ID" value="MELO3C021559.2.1"/>
    <property type="gene ID" value="MELO3C021559.2"/>
</dbReference>
<evidence type="ECO:0000313" key="1">
    <source>
        <dbReference type="EnsemblPlants" id="MELO3C021559.2.1"/>
    </source>
</evidence>
<sequence>MTPTPKNVEERLYRRTPPSNLHRRIKGLYYTKLKRIETGLRRARADIREAKFLNQTQNPDFVPSSPIYWNSKAFHRMTSVKG</sequence>